<evidence type="ECO:0000313" key="5">
    <source>
        <dbReference type="Proteomes" id="UP000199666"/>
    </source>
</evidence>
<keyword evidence="1 2" id="KW-0238">DNA-binding</keyword>
<dbReference type="InterPro" id="IPR036388">
    <property type="entry name" value="WH-like_DNA-bd_sf"/>
</dbReference>
<feature type="domain" description="OmpR/PhoB-type" evidence="3">
    <location>
        <begin position="187"/>
        <end position="284"/>
    </location>
</feature>
<dbReference type="AlphaFoldDB" id="A0A1I3AEH1"/>
<dbReference type="SUPFAM" id="SSF46894">
    <property type="entry name" value="C-terminal effector domain of the bipartite response regulators"/>
    <property type="match status" value="1"/>
</dbReference>
<accession>A0A1I3AEH1</accession>
<evidence type="ECO:0000313" key="4">
    <source>
        <dbReference type="EMBL" id="SFH48492.1"/>
    </source>
</evidence>
<dbReference type="PROSITE" id="PS51755">
    <property type="entry name" value="OMPR_PHOB"/>
    <property type="match status" value="1"/>
</dbReference>
<dbReference type="InterPro" id="IPR001867">
    <property type="entry name" value="OmpR/PhoB-type_DNA-bd"/>
</dbReference>
<organism evidence="4 5">
    <name type="scientific">Pedobacter insulae</name>
    <dbReference type="NCBI Taxonomy" id="414048"/>
    <lineage>
        <taxon>Bacteria</taxon>
        <taxon>Pseudomonadati</taxon>
        <taxon>Bacteroidota</taxon>
        <taxon>Sphingobacteriia</taxon>
        <taxon>Sphingobacteriales</taxon>
        <taxon>Sphingobacteriaceae</taxon>
        <taxon>Pedobacter</taxon>
    </lineage>
</organism>
<dbReference type="Gene3D" id="1.10.10.10">
    <property type="entry name" value="Winged helix-like DNA-binding domain superfamily/Winged helix DNA-binding domain"/>
    <property type="match status" value="1"/>
</dbReference>
<sequence length="285" mass="32469">MFKRKSFYPLALSSLLIISILCAFSLTNKDSFNYAKQEIMLRKIGHELLLQAGDSTSRVLPIKMLGENEYQITFENEFTFRPDSLVGIVKRSLAKHTLKENYVVNVLNCAEKEVVYGFVILKDKKDDIIACSGREQPKSCYFINIKFQESGISNTQKGYLLGGLPLLAFVGLLISAKVNVREPKPTSNNIIIGKMLFNPIARTITISQKTTNLTIKENKLLLIFSKSPNMIIERSRLQKEIWEDEGVIVGRSLDVFVSRLRKKMENEPNLQLINIHNKGYKLQVH</sequence>
<reference evidence="4 5" key="1">
    <citation type="submission" date="2016-10" db="EMBL/GenBank/DDBJ databases">
        <authorList>
            <person name="de Groot N.N."/>
        </authorList>
    </citation>
    <scope>NUCLEOTIDE SEQUENCE [LARGE SCALE GENOMIC DNA]</scope>
    <source>
        <strain evidence="4 5">DSM 18684</strain>
    </source>
</reference>
<dbReference type="GO" id="GO:0006355">
    <property type="term" value="P:regulation of DNA-templated transcription"/>
    <property type="evidence" value="ECO:0007669"/>
    <property type="project" value="InterPro"/>
</dbReference>
<dbReference type="Pfam" id="PF00486">
    <property type="entry name" value="Trans_reg_C"/>
    <property type="match status" value="1"/>
</dbReference>
<dbReference type="InterPro" id="IPR016032">
    <property type="entry name" value="Sig_transdc_resp-reg_C-effctor"/>
</dbReference>
<dbReference type="RefSeq" id="WP_218155079.1">
    <property type="nucleotide sequence ID" value="NZ_FOPP01000014.1"/>
</dbReference>
<dbReference type="GO" id="GO:0000160">
    <property type="term" value="P:phosphorelay signal transduction system"/>
    <property type="evidence" value="ECO:0007669"/>
    <property type="project" value="InterPro"/>
</dbReference>
<dbReference type="EMBL" id="FOPP01000014">
    <property type="protein sequence ID" value="SFH48492.1"/>
    <property type="molecule type" value="Genomic_DNA"/>
</dbReference>
<feature type="DNA-binding region" description="OmpR/PhoB-type" evidence="2">
    <location>
        <begin position="187"/>
        <end position="284"/>
    </location>
</feature>
<dbReference type="SMART" id="SM00862">
    <property type="entry name" value="Trans_reg_C"/>
    <property type="match status" value="1"/>
</dbReference>
<proteinExistence type="predicted"/>
<dbReference type="Proteomes" id="UP000199666">
    <property type="component" value="Unassembled WGS sequence"/>
</dbReference>
<evidence type="ECO:0000256" key="1">
    <source>
        <dbReference type="ARBA" id="ARBA00023125"/>
    </source>
</evidence>
<evidence type="ECO:0000256" key="2">
    <source>
        <dbReference type="PROSITE-ProRule" id="PRU01091"/>
    </source>
</evidence>
<dbReference type="GO" id="GO:0003677">
    <property type="term" value="F:DNA binding"/>
    <property type="evidence" value="ECO:0007669"/>
    <property type="project" value="UniProtKB-UniRule"/>
</dbReference>
<name>A0A1I3AEH1_9SPHI</name>
<protein>
    <submittedName>
        <fullName evidence="4">Transcriptional regulatory protein, C terminal</fullName>
    </submittedName>
</protein>
<gene>
    <name evidence="4" type="ORF">SAMN04489864_11449</name>
</gene>
<dbReference type="STRING" id="414048.SAMN04489864_11449"/>
<keyword evidence="5" id="KW-1185">Reference proteome</keyword>
<dbReference type="CDD" id="cd00383">
    <property type="entry name" value="trans_reg_C"/>
    <property type="match status" value="1"/>
</dbReference>
<evidence type="ECO:0000259" key="3">
    <source>
        <dbReference type="PROSITE" id="PS51755"/>
    </source>
</evidence>